<evidence type="ECO:0000313" key="14">
    <source>
        <dbReference type="Proteomes" id="UP000070544"/>
    </source>
</evidence>
<keyword evidence="5" id="KW-0436">Ligase</keyword>
<organism evidence="13 14">
    <name type="scientific">Gonapodya prolifera (strain JEL478)</name>
    <name type="common">Monoblepharis prolifera</name>
    <dbReference type="NCBI Taxonomy" id="1344416"/>
    <lineage>
        <taxon>Eukaryota</taxon>
        <taxon>Fungi</taxon>
        <taxon>Fungi incertae sedis</taxon>
        <taxon>Chytridiomycota</taxon>
        <taxon>Chytridiomycota incertae sedis</taxon>
        <taxon>Monoblepharidomycetes</taxon>
        <taxon>Monoblepharidales</taxon>
        <taxon>Gonapodyaceae</taxon>
        <taxon>Gonapodya</taxon>
    </lineage>
</organism>
<keyword evidence="6" id="KW-0547">Nucleotide-binding</keyword>
<dbReference type="Pfam" id="PF00152">
    <property type="entry name" value="tRNA-synt_2"/>
    <property type="match status" value="1"/>
</dbReference>
<keyword evidence="9 13" id="KW-0030">Aminoacyl-tRNA synthetase</keyword>
<evidence type="ECO:0000256" key="10">
    <source>
        <dbReference type="ARBA" id="ARBA00047904"/>
    </source>
</evidence>
<dbReference type="InterPro" id="IPR004364">
    <property type="entry name" value="Aa-tRNA-synt_II"/>
</dbReference>
<keyword evidence="14" id="KW-1185">Reference proteome</keyword>
<dbReference type="NCBIfam" id="NF003483">
    <property type="entry name" value="PRK05159.1"/>
    <property type="match status" value="1"/>
</dbReference>
<gene>
    <name evidence="13" type="ORF">M427DRAFT_120772</name>
</gene>
<dbReference type="AlphaFoldDB" id="A0A139AS08"/>
<dbReference type="OMA" id="WVHEIRD"/>
<dbReference type="FunFam" id="3.30.930.10:FF:000013">
    <property type="entry name" value="Aspartate--tRNA ligase, cytoplasmic"/>
    <property type="match status" value="1"/>
</dbReference>
<accession>A0A139AS08</accession>
<evidence type="ECO:0000256" key="1">
    <source>
        <dbReference type="ARBA" id="ARBA00004496"/>
    </source>
</evidence>
<evidence type="ECO:0000256" key="3">
    <source>
        <dbReference type="ARBA" id="ARBA00012841"/>
    </source>
</evidence>
<dbReference type="SUPFAM" id="SSF55681">
    <property type="entry name" value="Class II aaRS and biotin synthetases"/>
    <property type="match status" value="1"/>
</dbReference>
<feature type="domain" description="Aminoacyl-transfer RNA synthetases class-II family profile" evidence="12">
    <location>
        <begin position="169"/>
        <end position="464"/>
    </location>
</feature>
<feature type="compositionally biased region" description="Acidic residues" evidence="11">
    <location>
        <begin position="128"/>
        <end position="138"/>
    </location>
</feature>
<dbReference type="CDD" id="cd00776">
    <property type="entry name" value="AsxRS_core"/>
    <property type="match status" value="1"/>
</dbReference>
<dbReference type="PANTHER" id="PTHR43450">
    <property type="entry name" value="ASPARTYL-TRNA SYNTHETASE"/>
    <property type="match status" value="1"/>
</dbReference>
<evidence type="ECO:0000256" key="6">
    <source>
        <dbReference type="ARBA" id="ARBA00022741"/>
    </source>
</evidence>
<dbReference type="Gene3D" id="3.30.930.10">
    <property type="entry name" value="Bira Bifunctional Protein, Domain 2"/>
    <property type="match status" value="1"/>
</dbReference>
<keyword evidence="8" id="KW-0648">Protein biosynthesis</keyword>
<dbReference type="GO" id="GO:0006422">
    <property type="term" value="P:aspartyl-tRNA aminoacylation"/>
    <property type="evidence" value="ECO:0007669"/>
    <property type="project" value="InterPro"/>
</dbReference>
<evidence type="ECO:0000256" key="2">
    <source>
        <dbReference type="ARBA" id="ARBA00005312"/>
    </source>
</evidence>
<dbReference type="InterPro" id="IPR006195">
    <property type="entry name" value="aa-tRNA-synth_II"/>
</dbReference>
<dbReference type="NCBIfam" id="TIGR00458">
    <property type="entry name" value="aspS_nondisc"/>
    <property type="match status" value="1"/>
</dbReference>
<dbReference type="STRING" id="1344416.A0A139AS08"/>
<dbReference type="OrthoDB" id="372395at2759"/>
<reference evidence="13 14" key="1">
    <citation type="journal article" date="2015" name="Genome Biol. Evol.">
        <title>Phylogenomic analyses indicate that early fungi evolved digesting cell walls of algal ancestors of land plants.</title>
        <authorList>
            <person name="Chang Y."/>
            <person name="Wang S."/>
            <person name="Sekimoto S."/>
            <person name="Aerts A.L."/>
            <person name="Choi C."/>
            <person name="Clum A."/>
            <person name="LaButti K.M."/>
            <person name="Lindquist E.A."/>
            <person name="Yee Ngan C."/>
            <person name="Ohm R.A."/>
            <person name="Salamov A.A."/>
            <person name="Grigoriev I.V."/>
            <person name="Spatafora J.W."/>
            <person name="Berbee M.L."/>
        </authorList>
    </citation>
    <scope>NUCLEOTIDE SEQUENCE [LARGE SCALE GENOMIC DNA]</scope>
    <source>
        <strain evidence="13 14">JEL478</strain>
    </source>
</reference>
<evidence type="ECO:0000256" key="11">
    <source>
        <dbReference type="SAM" id="MobiDB-lite"/>
    </source>
</evidence>
<dbReference type="EC" id="6.1.1.12" evidence="3"/>
<evidence type="ECO:0000256" key="9">
    <source>
        <dbReference type="ARBA" id="ARBA00023146"/>
    </source>
</evidence>
<proteinExistence type="inferred from homology"/>
<dbReference type="InterPro" id="IPR045864">
    <property type="entry name" value="aa-tRNA-synth_II/BPL/LPL"/>
</dbReference>
<dbReference type="Gene3D" id="2.40.50.140">
    <property type="entry name" value="Nucleic acid-binding proteins"/>
    <property type="match status" value="1"/>
</dbReference>
<dbReference type="PRINTS" id="PR01042">
    <property type="entry name" value="TRNASYNTHASP"/>
</dbReference>
<evidence type="ECO:0000256" key="4">
    <source>
        <dbReference type="ARBA" id="ARBA00022490"/>
    </source>
</evidence>
<dbReference type="SUPFAM" id="SSF50249">
    <property type="entry name" value="Nucleic acid-binding proteins"/>
    <property type="match status" value="1"/>
</dbReference>
<dbReference type="InterPro" id="IPR004523">
    <property type="entry name" value="Asp-tRNA_synthase_2"/>
</dbReference>
<feature type="region of interest" description="Disordered" evidence="11">
    <location>
        <begin position="120"/>
        <end position="141"/>
    </location>
</feature>
<dbReference type="GO" id="GO:0004815">
    <property type="term" value="F:aspartate-tRNA ligase activity"/>
    <property type="evidence" value="ECO:0007669"/>
    <property type="project" value="UniProtKB-EC"/>
</dbReference>
<comment type="catalytic activity">
    <reaction evidence="10">
        <text>tRNA(Asp) + L-aspartate + ATP = L-aspartyl-tRNA(Asp) + AMP + diphosphate</text>
        <dbReference type="Rhea" id="RHEA:19649"/>
        <dbReference type="Rhea" id="RHEA-COMP:9660"/>
        <dbReference type="Rhea" id="RHEA-COMP:9678"/>
        <dbReference type="ChEBI" id="CHEBI:29991"/>
        <dbReference type="ChEBI" id="CHEBI:30616"/>
        <dbReference type="ChEBI" id="CHEBI:33019"/>
        <dbReference type="ChEBI" id="CHEBI:78442"/>
        <dbReference type="ChEBI" id="CHEBI:78516"/>
        <dbReference type="ChEBI" id="CHEBI:456215"/>
        <dbReference type="EC" id="6.1.1.12"/>
    </reaction>
</comment>
<comment type="similarity">
    <text evidence="2">Belongs to the class-II aminoacyl-tRNA synthetase family. Type 2 subfamily.</text>
</comment>
<evidence type="ECO:0000259" key="12">
    <source>
        <dbReference type="PROSITE" id="PS50862"/>
    </source>
</evidence>
<dbReference type="EMBL" id="KQ965739">
    <property type="protein sequence ID" value="KXS19333.1"/>
    <property type="molecule type" value="Genomic_DNA"/>
</dbReference>
<dbReference type="HAMAP" id="MF_02075">
    <property type="entry name" value="Asp_tRNA_synth_type2"/>
    <property type="match status" value="1"/>
</dbReference>
<comment type="subcellular location">
    <subcellularLocation>
        <location evidence="1">Cytoplasm</location>
    </subcellularLocation>
</comment>
<dbReference type="PANTHER" id="PTHR43450:SF1">
    <property type="entry name" value="ASPARTATE--TRNA LIGASE, CYTOPLASMIC"/>
    <property type="match status" value="1"/>
</dbReference>
<evidence type="ECO:0000256" key="5">
    <source>
        <dbReference type="ARBA" id="ARBA00022598"/>
    </source>
</evidence>
<dbReference type="GO" id="GO:0003723">
    <property type="term" value="F:RNA binding"/>
    <property type="evidence" value="ECO:0007669"/>
    <property type="project" value="TreeGrafter"/>
</dbReference>
<protein>
    <recommendedName>
        <fullName evidence="3">aspartate--tRNA ligase</fullName>
        <ecNumber evidence="3">6.1.1.12</ecNumber>
    </recommendedName>
</protein>
<dbReference type="PROSITE" id="PS50862">
    <property type="entry name" value="AA_TRNA_LIGASE_II"/>
    <property type="match status" value="1"/>
</dbReference>
<name>A0A139AS08_GONPJ</name>
<dbReference type="CDD" id="cd04320">
    <property type="entry name" value="AspRS_cyto_N"/>
    <property type="match status" value="1"/>
</dbReference>
<dbReference type="InterPro" id="IPR002312">
    <property type="entry name" value="Asp/Asn-tRNA-synth_IIb"/>
</dbReference>
<evidence type="ECO:0000256" key="7">
    <source>
        <dbReference type="ARBA" id="ARBA00022840"/>
    </source>
</evidence>
<sequence length="472" mass="53794">MGEKRTIIKDLSAALADEDVYLRARVQTYRGVGAKKGFLILRQREHTVQAVVSVDADQISKQMIKYIASIPSESIVLVHAKVSKVLEPVKSCTVQDVELQITQIFCENKSDGRLPFTLEDATRPLPVGEDEEGEETEQATDQAAPKVLLVTRLKNRVIDLRTITNQAIFKIQAGVSKLFREYLDGHGFTEIHSPKIIPAASEGGANVFKVSYFNRDAFLAQSPQFYKQMCICADFERVYEIGPVFRAENSFTHRHMTEFVGLDFEMAFQEHYHEVVDMFEGMFLHIFEGLSTRYATELEIIKRQFPFEDFKAKKLRLHYKDAIALLRSSGVEIGDYDDMSTDQEKLLGRLVKAKYDTDFYIIDKFPLAVRPFYTMPDPQQPGYSNSYDVFMRGEEIMSGAQRVHDVNLLLERVKEHKVEVKTIQGYVDAFKYGVPPHAGGGIGLERVCMLYCALGNIRRTSLFPRDPKRVEP</sequence>
<keyword evidence="4" id="KW-0963">Cytoplasm</keyword>
<dbReference type="InterPro" id="IPR012340">
    <property type="entry name" value="NA-bd_OB-fold"/>
</dbReference>
<dbReference type="GO" id="GO:0017101">
    <property type="term" value="C:aminoacyl-tRNA synthetase multienzyme complex"/>
    <property type="evidence" value="ECO:0007669"/>
    <property type="project" value="TreeGrafter"/>
</dbReference>
<dbReference type="Proteomes" id="UP000070544">
    <property type="component" value="Unassembled WGS sequence"/>
</dbReference>
<dbReference type="GO" id="GO:0005829">
    <property type="term" value="C:cytosol"/>
    <property type="evidence" value="ECO:0007669"/>
    <property type="project" value="TreeGrafter"/>
</dbReference>
<keyword evidence="7" id="KW-0067">ATP-binding</keyword>
<evidence type="ECO:0000256" key="8">
    <source>
        <dbReference type="ARBA" id="ARBA00022917"/>
    </source>
</evidence>
<dbReference type="GO" id="GO:0005524">
    <property type="term" value="F:ATP binding"/>
    <property type="evidence" value="ECO:0007669"/>
    <property type="project" value="UniProtKB-KW"/>
</dbReference>
<evidence type="ECO:0000313" key="13">
    <source>
        <dbReference type="EMBL" id="KXS19333.1"/>
    </source>
</evidence>